<dbReference type="GO" id="GO:1904680">
    <property type="term" value="F:peptide transmembrane transporter activity"/>
    <property type="evidence" value="ECO:0007669"/>
    <property type="project" value="TreeGrafter"/>
</dbReference>
<sequence>MEHGCLDRSRMRPGGFAGGAAAPSRSAVRRFGTALAVLCLAVSAAACTSTESAGGGDTTSLRVDVTNEPDTLDPMARNTPETQRVYRLTYSGLLSYKEDQTLVPDLAAAMPEVSADRLTYTIKLREGVTFHDGAPFTAKDVVFTYDVVREAKNASQWRSGLRLVDTVEAQGDYTVVIKLKSPYSYLDSRLAMIPILSSATPYVPNQTYTTKSNGTGPYKLKSFAKGENLVLEANDKYFGAKPSIKTVTLNLVPENASRIARLVNGQTDIVPELPASQMKLVSNGGQNAVAVTGNVSRLFLYPSLAANRPTANADFRLAVAWAIDRQQIVNQVYAGQGRPNSTYLTYGTPYHDEQLGLYFGSTANAEKAKSHLAAAGGAPSRPLEFIVTNVPELISAATIIQANLKAVGIEVRIEVAEVAAFYPRLVSGEYDFIMWRSPTATSSGFAPDYAYGGLYSNSANNLAKFSDPKMDQLLDAAISVPADQQAAAWKAVQEYDVQTQGNIQVVVSTYNEGYSKALTNYAPSKLLWLNTLAGASISR</sequence>
<evidence type="ECO:0000256" key="2">
    <source>
        <dbReference type="ARBA" id="ARBA00005695"/>
    </source>
</evidence>
<dbReference type="PANTHER" id="PTHR30290">
    <property type="entry name" value="PERIPLASMIC BINDING COMPONENT OF ABC TRANSPORTER"/>
    <property type="match status" value="1"/>
</dbReference>
<gene>
    <name evidence="7" type="ORF">GCM10007977_054370</name>
</gene>
<proteinExistence type="inferred from homology"/>
<dbReference type="InterPro" id="IPR030678">
    <property type="entry name" value="Peptide/Ni-bd"/>
</dbReference>
<evidence type="ECO:0000259" key="6">
    <source>
        <dbReference type="Pfam" id="PF00496"/>
    </source>
</evidence>
<dbReference type="GO" id="GO:0015833">
    <property type="term" value="P:peptide transport"/>
    <property type="evidence" value="ECO:0007669"/>
    <property type="project" value="TreeGrafter"/>
</dbReference>
<organism evidence="7 8">
    <name type="scientific">Dactylosporangium sucinum</name>
    <dbReference type="NCBI Taxonomy" id="1424081"/>
    <lineage>
        <taxon>Bacteria</taxon>
        <taxon>Bacillati</taxon>
        <taxon>Actinomycetota</taxon>
        <taxon>Actinomycetes</taxon>
        <taxon>Micromonosporales</taxon>
        <taxon>Micromonosporaceae</taxon>
        <taxon>Dactylosporangium</taxon>
    </lineage>
</organism>
<dbReference type="Proteomes" id="UP000642070">
    <property type="component" value="Unassembled WGS sequence"/>
</dbReference>
<dbReference type="PANTHER" id="PTHR30290:SF10">
    <property type="entry name" value="PERIPLASMIC OLIGOPEPTIDE-BINDING PROTEIN-RELATED"/>
    <property type="match status" value="1"/>
</dbReference>
<dbReference type="InterPro" id="IPR039424">
    <property type="entry name" value="SBP_5"/>
</dbReference>
<comment type="similarity">
    <text evidence="2">Belongs to the bacterial solute-binding protein 5 family.</text>
</comment>
<keyword evidence="4" id="KW-0732">Signal</keyword>
<dbReference type="AlphaFoldDB" id="A0A917U043"/>
<dbReference type="GO" id="GO:0030313">
    <property type="term" value="C:cell envelope"/>
    <property type="evidence" value="ECO:0007669"/>
    <property type="project" value="UniProtKB-SubCell"/>
</dbReference>
<dbReference type="Pfam" id="PF00496">
    <property type="entry name" value="SBP_bac_5"/>
    <property type="match status" value="1"/>
</dbReference>
<comment type="subcellular location">
    <subcellularLocation>
        <location evidence="1">Cell envelope</location>
    </subcellularLocation>
</comment>
<dbReference type="PIRSF" id="PIRSF002741">
    <property type="entry name" value="MppA"/>
    <property type="match status" value="1"/>
</dbReference>
<dbReference type="EMBL" id="BMPI01000028">
    <property type="protein sequence ID" value="GGM45812.1"/>
    <property type="molecule type" value="Genomic_DNA"/>
</dbReference>
<name>A0A917U043_9ACTN</name>
<evidence type="ECO:0000256" key="3">
    <source>
        <dbReference type="ARBA" id="ARBA00022448"/>
    </source>
</evidence>
<feature type="domain" description="Solute-binding protein family 5" evidence="6">
    <location>
        <begin position="101"/>
        <end position="454"/>
    </location>
</feature>
<evidence type="ECO:0000313" key="7">
    <source>
        <dbReference type="EMBL" id="GGM45812.1"/>
    </source>
</evidence>
<dbReference type="Gene3D" id="3.10.105.10">
    <property type="entry name" value="Dipeptide-binding Protein, Domain 3"/>
    <property type="match status" value="1"/>
</dbReference>
<evidence type="ECO:0000256" key="4">
    <source>
        <dbReference type="ARBA" id="ARBA00022729"/>
    </source>
</evidence>
<keyword evidence="8" id="KW-1185">Reference proteome</keyword>
<evidence type="ECO:0000256" key="1">
    <source>
        <dbReference type="ARBA" id="ARBA00004196"/>
    </source>
</evidence>
<dbReference type="InterPro" id="IPR000914">
    <property type="entry name" value="SBP_5_dom"/>
</dbReference>
<reference evidence="7" key="1">
    <citation type="journal article" date="2014" name="Int. J. Syst. Evol. Microbiol.">
        <title>Complete genome sequence of Corynebacterium casei LMG S-19264T (=DSM 44701T), isolated from a smear-ripened cheese.</title>
        <authorList>
            <consortium name="US DOE Joint Genome Institute (JGI-PGF)"/>
            <person name="Walter F."/>
            <person name="Albersmeier A."/>
            <person name="Kalinowski J."/>
            <person name="Ruckert C."/>
        </authorList>
    </citation>
    <scope>NUCLEOTIDE SEQUENCE</scope>
    <source>
        <strain evidence="7">JCM 19831</strain>
    </source>
</reference>
<reference evidence="7" key="2">
    <citation type="submission" date="2020-09" db="EMBL/GenBank/DDBJ databases">
        <authorList>
            <person name="Sun Q."/>
            <person name="Ohkuma M."/>
        </authorList>
    </citation>
    <scope>NUCLEOTIDE SEQUENCE</scope>
    <source>
        <strain evidence="7">JCM 19831</strain>
    </source>
</reference>
<comment type="caution">
    <text evidence="7">The sequence shown here is derived from an EMBL/GenBank/DDBJ whole genome shotgun (WGS) entry which is preliminary data.</text>
</comment>
<dbReference type="GO" id="GO:0042597">
    <property type="term" value="C:periplasmic space"/>
    <property type="evidence" value="ECO:0007669"/>
    <property type="project" value="UniProtKB-ARBA"/>
</dbReference>
<dbReference type="SUPFAM" id="SSF53850">
    <property type="entry name" value="Periplasmic binding protein-like II"/>
    <property type="match status" value="1"/>
</dbReference>
<accession>A0A917U043</accession>
<feature type="region of interest" description="Disordered" evidence="5">
    <location>
        <begin position="49"/>
        <end position="77"/>
    </location>
</feature>
<evidence type="ECO:0000256" key="5">
    <source>
        <dbReference type="SAM" id="MobiDB-lite"/>
    </source>
</evidence>
<dbReference type="GO" id="GO:0043190">
    <property type="term" value="C:ATP-binding cassette (ABC) transporter complex"/>
    <property type="evidence" value="ECO:0007669"/>
    <property type="project" value="InterPro"/>
</dbReference>
<dbReference type="Gene3D" id="3.40.190.10">
    <property type="entry name" value="Periplasmic binding protein-like II"/>
    <property type="match status" value="1"/>
</dbReference>
<protein>
    <recommendedName>
        <fullName evidence="6">Solute-binding protein family 5 domain-containing protein</fullName>
    </recommendedName>
</protein>
<keyword evidence="3" id="KW-0813">Transport</keyword>
<dbReference type="CDD" id="cd00995">
    <property type="entry name" value="PBP2_NikA_DppA_OppA_like"/>
    <property type="match status" value="1"/>
</dbReference>
<evidence type="ECO:0000313" key="8">
    <source>
        <dbReference type="Proteomes" id="UP000642070"/>
    </source>
</evidence>